<keyword evidence="1" id="KW-1133">Transmembrane helix</keyword>
<name>A0A1M7DXJ1_9RHOB</name>
<evidence type="ECO:0000313" key="2">
    <source>
        <dbReference type="EMBL" id="SHL84068.1"/>
    </source>
</evidence>
<dbReference type="EMBL" id="FRCB01000003">
    <property type="protein sequence ID" value="SHL84068.1"/>
    <property type="molecule type" value="Genomic_DNA"/>
</dbReference>
<evidence type="ECO:0000313" key="3">
    <source>
        <dbReference type="Proteomes" id="UP000322545"/>
    </source>
</evidence>
<dbReference type="AlphaFoldDB" id="A0A1M7DXJ1"/>
<keyword evidence="1" id="KW-0812">Transmembrane</keyword>
<keyword evidence="3" id="KW-1185">Reference proteome</keyword>
<dbReference type="RefSeq" id="WP_149778912.1">
    <property type="nucleotide sequence ID" value="NZ_FRCB01000003.1"/>
</dbReference>
<proteinExistence type="predicted"/>
<feature type="transmembrane region" description="Helical" evidence="1">
    <location>
        <begin position="17"/>
        <end position="35"/>
    </location>
</feature>
<gene>
    <name evidence="2" type="ORF">SAMN05443432_103102</name>
</gene>
<protein>
    <recommendedName>
        <fullName evidence="4">PH domain-containing protein</fullName>
    </recommendedName>
</protein>
<evidence type="ECO:0008006" key="4">
    <source>
        <dbReference type="Google" id="ProtNLM"/>
    </source>
</evidence>
<sequence>MADEVLAVLKASPPRRVLGVGTVLMLGALAVYVALFEPPGHPGWTAFLIALGLTALWLSNKMRHATMAHLELTRSELRSSTGEVLVRVADVEQLERGALAFKPSNGFMLKLRAGSDAGPRRWEPGLWWRMGRRVGIGGVTPGSQARVMAELLTQMMAQHAAERQDKR</sequence>
<accession>A0A1M7DXJ1</accession>
<keyword evidence="1" id="KW-0472">Membrane</keyword>
<evidence type="ECO:0000256" key="1">
    <source>
        <dbReference type="SAM" id="Phobius"/>
    </source>
</evidence>
<reference evidence="2 3" key="1">
    <citation type="submission" date="2016-11" db="EMBL/GenBank/DDBJ databases">
        <authorList>
            <person name="Varghese N."/>
            <person name="Submissions S."/>
        </authorList>
    </citation>
    <scope>NUCLEOTIDE SEQUENCE [LARGE SCALE GENOMIC DNA]</scope>
    <source>
        <strain evidence="2 3">DSM 28249</strain>
    </source>
</reference>
<organism evidence="2 3">
    <name type="scientific">Roseovarius litoreus</name>
    <dbReference type="NCBI Taxonomy" id="1155722"/>
    <lineage>
        <taxon>Bacteria</taxon>
        <taxon>Pseudomonadati</taxon>
        <taxon>Pseudomonadota</taxon>
        <taxon>Alphaproteobacteria</taxon>
        <taxon>Rhodobacterales</taxon>
        <taxon>Roseobacteraceae</taxon>
        <taxon>Roseovarius</taxon>
    </lineage>
</organism>
<dbReference type="Proteomes" id="UP000322545">
    <property type="component" value="Unassembled WGS sequence"/>
</dbReference>
<feature type="transmembrane region" description="Helical" evidence="1">
    <location>
        <begin position="41"/>
        <end position="58"/>
    </location>
</feature>